<dbReference type="Proteomes" id="UP000321518">
    <property type="component" value="Unassembled WGS sequence"/>
</dbReference>
<gene>
    <name evidence="3" type="ORF">Rt10032_c01g0006</name>
</gene>
<comment type="caution">
    <text evidence="3">The sequence shown here is derived from an EMBL/GenBank/DDBJ whole genome shotgun (WGS) entry which is preliminary data.</text>
</comment>
<evidence type="ECO:0000313" key="3">
    <source>
        <dbReference type="EMBL" id="GEM05989.1"/>
    </source>
</evidence>
<feature type="domain" description="Reverse transcriptase Ty1/copia-type" evidence="2">
    <location>
        <begin position="922"/>
        <end position="1003"/>
    </location>
</feature>
<dbReference type="Pfam" id="PF07727">
    <property type="entry name" value="RVT_2"/>
    <property type="match status" value="3"/>
</dbReference>
<dbReference type="PANTHER" id="PTHR11439:SF483">
    <property type="entry name" value="PEPTIDE SYNTHASE GLIP-LIKE, PUTATIVE (AFU_ORTHOLOGUE AFUA_3G12920)-RELATED"/>
    <property type="match status" value="1"/>
</dbReference>
<evidence type="ECO:0000259" key="2">
    <source>
        <dbReference type="Pfam" id="PF07727"/>
    </source>
</evidence>
<dbReference type="EMBL" id="BJWK01000001">
    <property type="protein sequence ID" value="GEM05989.1"/>
    <property type="molecule type" value="Genomic_DNA"/>
</dbReference>
<dbReference type="OrthoDB" id="2796844at2759"/>
<sequence>MTAPVDTKPATDRHDSPGGAVAVPSRPTPLPTDSHLRSADNYDVCSVIHHVDSPRRGPDIDKAYLHGSLDDELYMRIPEGIDSGEYSGKVLKWPRLVRAQGRPDAGVHHYIALYVDDLLFVSPSLDEITHVKAGLKEEYGIKDLGPAKFILGIQIHQRSDGSLFLSQRAYPEDVLLRLDPNGCRTAPTPMVPNQQLVPAPDDHVPTPDFRRRYLQAVCSLMYAMLGTRVDLAHVVGVLGRDAARPDNTHWAAVLRALQYIRGTLDYGLEYTPDSSPLRGFEAYSDPDWGACPTTSRSTMGYVFLLANGAVSWSSKLQPRVTASLTEAEYLGLSHACKETVYLTQLLGELGFPAEGAAVLYGDNQGANALSKDPQFHNRTRHLRRSLSATTTLSGFARSRETLTAASMTAPVDTKPATDRHDSPGGAVAVPSRPTPLPTDSHLRSADNYDVCSVIHHVDSPRRGPDIDKAYLHGSLDDELYMRIPEGIDSGEYSGKVLKWPRLVRAQGRPDAGVHHYIALYVDDLLFVSPSLDEITHVKAGLKEEYGIKDLGPAKFILGIQIHQRSDGSLFLSQRAYPEDVLLRLDPNGCRTAPTPMVPNQQLVPAPDDHVPTPDFRRRYLQAVCSLMYAMLGTRVDLAHVVGVLGRDAARPDNTHWAAVLRALQYIRGTLDYGLEYTPDSSPLRGFEAYSDPDWGACPTTSRSTMGYVFLLANGAVSWSSKLQPRVTASLTEAEYLGLSHACKETVYLTQLLGELGFPAEGAAVLYGDNQGANALSKDPQFHNRTRHLRRSLSATTTLSGFARSRETLTAASMTAPVDTKPATDRHDSPGGAVAVPSRPTPLPTDSHLRSADNYDVCSVIHHVDSPRRGPDIDKAYLHGSLDDELYMRIPEGIDSGEYSGKVLKWPRLVRAQGRPDAGVHHYIALYVDDLLFVSPSLDEITHVKAGLKEEYGIKDLGPAKFILGIQIHQRSDGSLFLSQRAYPEDVLLRLDPNGCRTAPTPMVPNQQLVPAPDDHVPTPDFRRRYLQAVCSLMYAMLGTRVDLAHVVGVLGRDAARPDNTHWAAVLRALQYIRGTLDYGLEYTPDSSPLRGFEAYSDPDWGACPTTSRSTMGYVFLLANGAVSWSSKLQPRVTASLTEAEYLGLSHACKETVYLTQLLGELGFPAEGAAVLYGDNQGANALSKDPQFHNRTRHLRRSLSATTTLSGFARSRETLTAASMTAPVDTKPATDRHDSPGVAVAVPSRPTPLPTDSHLRSADNYDVWCIQLRGLIGPDAYKVMTGTLARGEGGISTLDWDRLNEFVVSTIVISCHSSVIHHVADCALRLLTRFWSLSLPTASPEAFDTFAKDYKATLAALKTAKVDLETIYSSHLLNALPASLSSLQTSLAVANQSTLPRPDAILEVSDLLSTSIAHIRSDSNPGSLSIILGVFYSNG</sequence>
<feature type="region of interest" description="Disordered" evidence="1">
    <location>
        <begin position="1"/>
        <end position="36"/>
    </location>
</feature>
<protein>
    <recommendedName>
        <fullName evidence="2">Reverse transcriptase Ty1/copia-type domain-containing protein</fullName>
    </recommendedName>
</protein>
<name>A0A511K6K4_RHOTO</name>
<proteinExistence type="predicted"/>
<reference evidence="3 4" key="1">
    <citation type="submission" date="2019-07" db="EMBL/GenBank/DDBJ databases">
        <title>Rhodotorula toruloides NBRC10032 genome sequencing.</title>
        <authorList>
            <person name="Shida Y."/>
            <person name="Takaku H."/>
            <person name="Ogasawara W."/>
            <person name="Mori K."/>
        </authorList>
    </citation>
    <scope>NUCLEOTIDE SEQUENCE [LARGE SCALE GENOMIC DNA]</scope>
    <source>
        <strain evidence="3 4">NBRC10032</strain>
    </source>
</reference>
<evidence type="ECO:0000256" key="1">
    <source>
        <dbReference type="SAM" id="MobiDB-lite"/>
    </source>
</evidence>
<feature type="region of interest" description="Disordered" evidence="1">
    <location>
        <begin position="809"/>
        <end position="848"/>
    </location>
</feature>
<dbReference type="CDD" id="cd09272">
    <property type="entry name" value="RNase_HI_RT_Ty1"/>
    <property type="match status" value="3"/>
</dbReference>
<dbReference type="InterPro" id="IPR013103">
    <property type="entry name" value="RVT_2"/>
</dbReference>
<organism evidence="3 4">
    <name type="scientific">Rhodotorula toruloides</name>
    <name type="common">Yeast</name>
    <name type="synonym">Rhodosporidium toruloides</name>
    <dbReference type="NCBI Taxonomy" id="5286"/>
    <lineage>
        <taxon>Eukaryota</taxon>
        <taxon>Fungi</taxon>
        <taxon>Dikarya</taxon>
        <taxon>Basidiomycota</taxon>
        <taxon>Pucciniomycotina</taxon>
        <taxon>Microbotryomycetes</taxon>
        <taxon>Sporidiobolales</taxon>
        <taxon>Sporidiobolaceae</taxon>
        <taxon>Rhodotorula</taxon>
    </lineage>
</organism>
<feature type="domain" description="Reverse transcriptase Ty1/copia-type" evidence="2">
    <location>
        <begin position="516"/>
        <end position="597"/>
    </location>
</feature>
<feature type="domain" description="Reverse transcriptase Ty1/copia-type" evidence="2">
    <location>
        <begin position="110"/>
        <end position="191"/>
    </location>
</feature>
<feature type="region of interest" description="Disordered" evidence="1">
    <location>
        <begin position="403"/>
        <end position="442"/>
    </location>
</feature>
<dbReference type="PANTHER" id="PTHR11439">
    <property type="entry name" value="GAG-POL-RELATED RETROTRANSPOSON"/>
    <property type="match status" value="1"/>
</dbReference>
<evidence type="ECO:0000313" key="4">
    <source>
        <dbReference type="Proteomes" id="UP000321518"/>
    </source>
</evidence>
<accession>A0A511K6K4</accession>